<dbReference type="Pfam" id="PF00209">
    <property type="entry name" value="SNF"/>
    <property type="match status" value="1"/>
</dbReference>
<reference evidence="8 9" key="1">
    <citation type="submission" date="2021-06" db="EMBL/GenBank/DDBJ databases">
        <authorList>
            <person name="Palmer J.M."/>
        </authorList>
    </citation>
    <scope>NUCLEOTIDE SEQUENCE [LARGE SCALE GENOMIC DNA]</scope>
    <source>
        <strain evidence="8 9">MEX-2019</strain>
        <tissue evidence="8">Muscle</tissue>
    </source>
</reference>
<feature type="region of interest" description="Disordered" evidence="6">
    <location>
        <begin position="125"/>
        <end position="145"/>
    </location>
</feature>
<dbReference type="Proteomes" id="UP001311232">
    <property type="component" value="Unassembled WGS sequence"/>
</dbReference>
<proteinExistence type="predicted"/>
<evidence type="ECO:0000256" key="6">
    <source>
        <dbReference type="SAM" id="MobiDB-lite"/>
    </source>
</evidence>
<keyword evidence="3 7" id="KW-0812">Transmembrane</keyword>
<keyword evidence="2" id="KW-0813">Transport</keyword>
<evidence type="ECO:0000313" key="9">
    <source>
        <dbReference type="Proteomes" id="UP001311232"/>
    </source>
</evidence>
<dbReference type="PANTHER" id="PTHR11616:SF138">
    <property type="entry name" value="SODIUM- AND CHLORIDE-DEPENDENT GABA TRANSPORTER 1"/>
    <property type="match status" value="1"/>
</dbReference>
<evidence type="ECO:0000256" key="1">
    <source>
        <dbReference type="ARBA" id="ARBA00004141"/>
    </source>
</evidence>
<dbReference type="PROSITE" id="PS50267">
    <property type="entry name" value="NA_NEUROTRAN_SYMP_3"/>
    <property type="match status" value="1"/>
</dbReference>
<dbReference type="AlphaFoldDB" id="A0AAV9SDG5"/>
<evidence type="ECO:0000313" key="8">
    <source>
        <dbReference type="EMBL" id="KAK5618887.1"/>
    </source>
</evidence>
<sequence length="145" mass="16667">MSLLFLVFFECISISWFYGVNKFFDNIEEMIGYRPCLWWKACWVVFTPLIVAGVFLFSAVQMVPLTMGDYVFPSWGQGVGWLMALSSMILIPGYMGYMFLTLKGTYKERLRMMIKPLVLAKAQENGPDQQAESQNQNPANEEAYI</sequence>
<feature type="transmembrane region" description="Helical" evidence="7">
    <location>
        <begin position="36"/>
        <end position="59"/>
    </location>
</feature>
<comment type="subcellular location">
    <subcellularLocation>
        <location evidence="1">Membrane</location>
        <topology evidence="1">Multi-pass membrane protein</topology>
    </subcellularLocation>
</comment>
<feature type="compositionally biased region" description="Polar residues" evidence="6">
    <location>
        <begin position="126"/>
        <end position="139"/>
    </location>
</feature>
<evidence type="ECO:0000256" key="7">
    <source>
        <dbReference type="SAM" id="Phobius"/>
    </source>
</evidence>
<keyword evidence="9" id="KW-1185">Reference proteome</keyword>
<dbReference type="InterPro" id="IPR000175">
    <property type="entry name" value="Na/ntran_symport"/>
</dbReference>
<dbReference type="GO" id="GO:0009986">
    <property type="term" value="C:cell surface"/>
    <property type="evidence" value="ECO:0007669"/>
    <property type="project" value="TreeGrafter"/>
</dbReference>
<evidence type="ECO:0000256" key="3">
    <source>
        <dbReference type="ARBA" id="ARBA00022692"/>
    </source>
</evidence>
<dbReference type="PANTHER" id="PTHR11616">
    <property type="entry name" value="SODIUM/CHLORIDE DEPENDENT TRANSPORTER"/>
    <property type="match status" value="1"/>
</dbReference>
<dbReference type="SUPFAM" id="SSF161070">
    <property type="entry name" value="SNF-like"/>
    <property type="match status" value="1"/>
</dbReference>
<gene>
    <name evidence="8" type="primary">SLC6A1_3</name>
    <name evidence="8" type="ORF">CRENBAI_009359</name>
</gene>
<feature type="transmembrane region" description="Helical" evidence="7">
    <location>
        <begin position="6"/>
        <end position="24"/>
    </location>
</feature>
<keyword evidence="5 7" id="KW-0472">Membrane</keyword>
<evidence type="ECO:0000256" key="4">
    <source>
        <dbReference type="ARBA" id="ARBA00022989"/>
    </source>
</evidence>
<dbReference type="InterPro" id="IPR037272">
    <property type="entry name" value="SNS_sf"/>
</dbReference>
<protein>
    <submittedName>
        <fullName evidence="8">Sodium- and chloride-dependent GABA transporter 1</fullName>
    </submittedName>
</protein>
<dbReference type="GO" id="GO:0005332">
    <property type="term" value="F:gamma-aminobutyric acid:sodium:chloride symporter activity"/>
    <property type="evidence" value="ECO:0007669"/>
    <property type="project" value="TreeGrafter"/>
</dbReference>
<organism evidence="8 9">
    <name type="scientific">Crenichthys baileyi</name>
    <name type="common">White River springfish</name>
    <dbReference type="NCBI Taxonomy" id="28760"/>
    <lineage>
        <taxon>Eukaryota</taxon>
        <taxon>Metazoa</taxon>
        <taxon>Chordata</taxon>
        <taxon>Craniata</taxon>
        <taxon>Vertebrata</taxon>
        <taxon>Euteleostomi</taxon>
        <taxon>Actinopterygii</taxon>
        <taxon>Neopterygii</taxon>
        <taxon>Teleostei</taxon>
        <taxon>Neoteleostei</taxon>
        <taxon>Acanthomorphata</taxon>
        <taxon>Ovalentaria</taxon>
        <taxon>Atherinomorphae</taxon>
        <taxon>Cyprinodontiformes</taxon>
        <taxon>Goodeidae</taxon>
        <taxon>Crenichthys</taxon>
    </lineage>
</organism>
<dbReference type="EMBL" id="JAHHUM010000596">
    <property type="protein sequence ID" value="KAK5618887.1"/>
    <property type="molecule type" value="Genomic_DNA"/>
</dbReference>
<evidence type="ECO:0000256" key="2">
    <source>
        <dbReference type="ARBA" id="ARBA00022448"/>
    </source>
</evidence>
<accession>A0AAV9SDG5</accession>
<name>A0AAV9SDG5_9TELE</name>
<keyword evidence="4 7" id="KW-1133">Transmembrane helix</keyword>
<comment type="caution">
    <text evidence="8">The sequence shown here is derived from an EMBL/GenBank/DDBJ whole genome shotgun (WGS) entry which is preliminary data.</text>
</comment>
<dbReference type="GO" id="GO:0030424">
    <property type="term" value="C:axon"/>
    <property type="evidence" value="ECO:0007669"/>
    <property type="project" value="TreeGrafter"/>
</dbReference>
<feature type="transmembrane region" description="Helical" evidence="7">
    <location>
        <begin position="79"/>
        <end position="102"/>
    </location>
</feature>
<evidence type="ECO:0000256" key="5">
    <source>
        <dbReference type="ARBA" id="ARBA00023136"/>
    </source>
</evidence>
<dbReference type="GO" id="GO:0005886">
    <property type="term" value="C:plasma membrane"/>
    <property type="evidence" value="ECO:0007669"/>
    <property type="project" value="TreeGrafter"/>
</dbReference>